<dbReference type="GeneID" id="78276048"/>
<dbReference type="Gene3D" id="2.10.10.90">
    <property type="match status" value="1"/>
</dbReference>
<evidence type="ECO:0000259" key="2">
    <source>
        <dbReference type="Pfam" id="PF02839"/>
    </source>
</evidence>
<organism evidence="3 4">
    <name type="scientific">Dubosiella newyorkensis</name>
    <dbReference type="NCBI Taxonomy" id="1862672"/>
    <lineage>
        <taxon>Bacteria</taxon>
        <taxon>Bacillati</taxon>
        <taxon>Bacillota</taxon>
        <taxon>Erysipelotrichia</taxon>
        <taxon>Erysipelotrichales</taxon>
        <taxon>Erysipelotrichaceae</taxon>
        <taxon>Dubosiella</taxon>
    </lineage>
</organism>
<dbReference type="InterPro" id="IPR036573">
    <property type="entry name" value="CBM_sf_5/12"/>
</dbReference>
<dbReference type="GO" id="GO:0005576">
    <property type="term" value="C:extracellular region"/>
    <property type="evidence" value="ECO:0007669"/>
    <property type="project" value="InterPro"/>
</dbReference>
<proteinExistence type="predicted"/>
<evidence type="ECO:0000313" key="4">
    <source>
        <dbReference type="Proteomes" id="UP000186705"/>
    </source>
</evidence>
<dbReference type="RefSeq" id="WP_076341901.1">
    <property type="nucleotide sequence ID" value="NZ_CAPDDE010000021.1"/>
</dbReference>
<accession>A0A1U7NKX6</accession>
<sequence>MQIYIEYGLNATIKNISSVKTEQCYAPVFFDDPIDIDKIEGYMTYIGSDSQTHASFDQATWEAYERAKEEERARKQAQKMLDDLSYKTVLDTATDEQALVMRPLYPMWQVDQVYKKGAYLQYGGKLYRVLQDHTSQADWTPDKAVSLYVNVADPQDPFPPYKAPTGAHDAYSKGDGITFEEKHYRSKIDGNVYSPAESPDSWELVE</sequence>
<dbReference type="OrthoDB" id="1849628at2"/>
<evidence type="ECO:0000256" key="1">
    <source>
        <dbReference type="ARBA" id="ARBA00022801"/>
    </source>
</evidence>
<evidence type="ECO:0000313" key="3">
    <source>
        <dbReference type="EMBL" id="OLU45245.1"/>
    </source>
</evidence>
<keyword evidence="4" id="KW-1185">Reference proteome</keyword>
<dbReference type="GO" id="GO:0004553">
    <property type="term" value="F:hydrolase activity, hydrolyzing O-glycosyl compounds"/>
    <property type="evidence" value="ECO:0007669"/>
    <property type="project" value="InterPro"/>
</dbReference>
<protein>
    <recommendedName>
        <fullName evidence="2">Chitin-binding type-3 domain-containing protein</fullName>
    </recommendedName>
</protein>
<name>A0A1U7NKX6_9FIRM</name>
<comment type="caution">
    <text evidence="3">The sequence shown here is derived from an EMBL/GenBank/DDBJ whole genome shotgun (WGS) entry which is preliminary data.</text>
</comment>
<dbReference type="Proteomes" id="UP000186705">
    <property type="component" value="Unassembled WGS sequence"/>
</dbReference>
<dbReference type="CDD" id="cd12214">
    <property type="entry name" value="ChiA1_BD"/>
    <property type="match status" value="1"/>
</dbReference>
<feature type="domain" description="Chitin-binding type-3" evidence="2">
    <location>
        <begin position="108"/>
        <end position="143"/>
    </location>
</feature>
<dbReference type="AlphaFoldDB" id="A0A1U7NKX6"/>
<dbReference type="EMBL" id="MPKA01000087">
    <property type="protein sequence ID" value="OLU45245.1"/>
    <property type="molecule type" value="Genomic_DNA"/>
</dbReference>
<dbReference type="STRING" id="1862672.BO225_08860"/>
<dbReference type="InterPro" id="IPR003610">
    <property type="entry name" value="CBM5/12"/>
</dbReference>
<dbReference type="SUPFAM" id="SSF51055">
    <property type="entry name" value="Carbohydrate binding domain"/>
    <property type="match status" value="1"/>
</dbReference>
<gene>
    <name evidence="3" type="ORF">BO225_08860</name>
</gene>
<reference evidence="3 4" key="1">
    <citation type="submission" date="2016-11" db="EMBL/GenBank/DDBJ databases">
        <title>Description of two novel members of the family Erysipelotrichaceae: Ileibacterium lipovorans gen. nov., sp. nov. and Dubosiella newyorkensis, gen. nov., sp. nov.</title>
        <authorList>
            <person name="Cox L.M."/>
            <person name="Sohn J."/>
            <person name="Tyrrell K.L."/>
            <person name="Citron D.M."/>
            <person name="Lawson P.A."/>
            <person name="Patel N.B."/>
            <person name="Iizumi T."/>
            <person name="Perez-Perez G.I."/>
            <person name="Goldstein E.J."/>
            <person name="Blaser M.J."/>
        </authorList>
    </citation>
    <scope>NUCLEOTIDE SEQUENCE [LARGE SCALE GENOMIC DNA]</scope>
    <source>
        <strain evidence="3 4">NYU-BL-A4</strain>
    </source>
</reference>
<dbReference type="GO" id="GO:0005975">
    <property type="term" value="P:carbohydrate metabolic process"/>
    <property type="evidence" value="ECO:0007669"/>
    <property type="project" value="InterPro"/>
</dbReference>
<dbReference type="GO" id="GO:0030246">
    <property type="term" value="F:carbohydrate binding"/>
    <property type="evidence" value="ECO:0007669"/>
    <property type="project" value="InterPro"/>
</dbReference>
<keyword evidence="1" id="KW-0378">Hydrolase</keyword>
<dbReference type="Pfam" id="PF02839">
    <property type="entry name" value="CBM_5_12"/>
    <property type="match status" value="1"/>
</dbReference>